<accession>A0ACC2QAQ2</accession>
<proteinExistence type="predicted"/>
<gene>
    <name evidence="1" type="ORF">PYW08_008031</name>
</gene>
<dbReference type="EMBL" id="CM056797">
    <property type="protein sequence ID" value="KAJ8712727.1"/>
    <property type="molecule type" value="Genomic_DNA"/>
</dbReference>
<reference evidence="1" key="1">
    <citation type="submission" date="2023-03" db="EMBL/GenBank/DDBJ databases">
        <title>Chromosome-level genomes of two armyworms, Mythimna separata and Mythimna loreyi, provide insights into the biosynthesis and reception of sex pheromones.</title>
        <authorList>
            <person name="Zhao H."/>
        </authorList>
    </citation>
    <scope>NUCLEOTIDE SEQUENCE</scope>
    <source>
        <strain evidence="1">BeijingLab</strain>
    </source>
</reference>
<protein>
    <submittedName>
        <fullName evidence="1">Uncharacterized protein</fullName>
    </submittedName>
</protein>
<name>A0ACC2QAQ2_9NEOP</name>
<comment type="caution">
    <text evidence="1">The sequence shown here is derived from an EMBL/GenBank/DDBJ whole genome shotgun (WGS) entry which is preliminary data.</text>
</comment>
<keyword evidence="2" id="KW-1185">Reference proteome</keyword>
<evidence type="ECO:0000313" key="2">
    <source>
        <dbReference type="Proteomes" id="UP001231649"/>
    </source>
</evidence>
<evidence type="ECO:0000313" key="1">
    <source>
        <dbReference type="EMBL" id="KAJ8712727.1"/>
    </source>
</evidence>
<organism evidence="1 2">
    <name type="scientific">Mythimna loreyi</name>
    <dbReference type="NCBI Taxonomy" id="667449"/>
    <lineage>
        <taxon>Eukaryota</taxon>
        <taxon>Metazoa</taxon>
        <taxon>Ecdysozoa</taxon>
        <taxon>Arthropoda</taxon>
        <taxon>Hexapoda</taxon>
        <taxon>Insecta</taxon>
        <taxon>Pterygota</taxon>
        <taxon>Neoptera</taxon>
        <taxon>Endopterygota</taxon>
        <taxon>Lepidoptera</taxon>
        <taxon>Glossata</taxon>
        <taxon>Ditrysia</taxon>
        <taxon>Noctuoidea</taxon>
        <taxon>Noctuidae</taxon>
        <taxon>Noctuinae</taxon>
        <taxon>Hadenini</taxon>
        <taxon>Mythimna</taxon>
    </lineage>
</organism>
<dbReference type="Proteomes" id="UP001231649">
    <property type="component" value="Chromosome 21"/>
</dbReference>
<sequence>MNLRLMGNDSVHWYIQDLTSRVVAQSGIPTDRYHLGKIILQGLKDAPDFVLQIDGATGESETSGSVLERSVRCAQSLRELGLKHGDVVMLLAPNHLDIAIPLYAALYLGIAVTAFTQTATLCELQEIFAITKPNVIFCQSDVAARAQSAMGNLDMNAYIITFDKANDFCNFTEFIEQYGVDKPTKDFKCSDFDPEETIAFMLATSGTTGLPKVAAHSHKFFTMVMPYTWSRYTKFPTPTRLVLICSPMQWSTAMINCIRSPILRYTRLQTSATLTREHACHLINTYKPTSSVLTPALMAILLQPGDSRDNIDFTSFEQLMLCGMYVAQSLIDEVKAVSPNTEVLNIYGLSELAGLAFLGDNPAPGSSGKPLGCYQYRLMDVDTNQEIYKPNVPGELWIKGPCPFKGYYNNIEATKESFTEDGWLKTGDLFYRDEHWNFFFKDRIKLQIKLSHFAISPLEIEAVIRKHAGVFDVVVTSIPHSKLADQPVAFVVPRAGAQPSADEIKNLVKDSLEEQKRLQGG</sequence>